<dbReference type="Pfam" id="PF13489">
    <property type="entry name" value="Methyltransf_23"/>
    <property type="match status" value="1"/>
</dbReference>
<dbReference type="EMBL" id="OKRB01000134">
    <property type="protein sequence ID" value="SPE30021.1"/>
    <property type="molecule type" value="Genomic_DNA"/>
</dbReference>
<dbReference type="GO" id="GO:0008168">
    <property type="term" value="F:methyltransferase activity"/>
    <property type="evidence" value="ECO:0007669"/>
    <property type="project" value="UniProtKB-KW"/>
</dbReference>
<dbReference type="Proteomes" id="UP000239735">
    <property type="component" value="Unassembled WGS sequence"/>
</dbReference>
<protein>
    <submittedName>
        <fullName evidence="1">Putative Methyltransferase type 11</fullName>
    </submittedName>
</protein>
<dbReference type="GO" id="GO:0032259">
    <property type="term" value="P:methylation"/>
    <property type="evidence" value="ECO:0007669"/>
    <property type="project" value="UniProtKB-KW"/>
</dbReference>
<evidence type="ECO:0000313" key="2">
    <source>
        <dbReference type="Proteomes" id="UP000239735"/>
    </source>
</evidence>
<evidence type="ECO:0000313" key="1">
    <source>
        <dbReference type="EMBL" id="SPE30021.1"/>
    </source>
</evidence>
<sequence>MPHCPMKFRYVRGRLTLAAPRILDIGCGNGSPTLTKRWFPKCHYAGADIQRYRLSDADLAAMDEFYQLGANGSGYDVIPEASYDLVILNHVVEHMLEPVAVVAKLCGKLKPGGYFWIAFPSERSLHLPHAEDETLNFYDDPTHVYLPKVDEIAGVLLANGVNVLHAGRSREGFWTSIADVVKLGKRVVRKLLTGKFSGRGMWYVLGFEDHVLGQRSPER</sequence>
<dbReference type="CDD" id="cd02440">
    <property type="entry name" value="AdoMet_MTases"/>
    <property type="match status" value="1"/>
</dbReference>
<organism evidence="1 2">
    <name type="scientific">Candidatus Sulfuritelmatomonas gaucii</name>
    <dbReference type="NCBI Taxonomy" id="2043161"/>
    <lineage>
        <taxon>Bacteria</taxon>
        <taxon>Pseudomonadati</taxon>
        <taxon>Acidobacteriota</taxon>
        <taxon>Terriglobia</taxon>
        <taxon>Terriglobales</taxon>
        <taxon>Acidobacteriaceae</taxon>
        <taxon>Candidatus Sulfuritelmatomonas</taxon>
    </lineage>
</organism>
<proteinExistence type="predicted"/>
<keyword evidence="1" id="KW-0808">Transferase</keyword>
<dbReference type="PANTHER" id="PTHR43861">
    <property type="entry name" value="TRANS-ACONITATE 2-METHYLTRANSFERASE-RELATED"/>
    <property type="match status" value="1"/>
</dbReference>
<dbReference type="OrthoDB" id="116060at2"/>
<dbReference type="Gene3D" id="3.40.50.150">
    <property type="entry name" value="Vaccinia Virus protein VP39"/>
    <property type="match status" value="1"/>
</dbReference>
<gene>
    <name evidence="1" type="ORF">SBA5_730005</name>
</gene>
<dbReference type="InterPro" id="IPR029063">
    <property type="entry name" value="SAM-dependent_MTases_sf"/>
</dbReference>
<name>A0A2N9M3J0_9BACT</name>
<keyword evidence="1" id="KW-0489">Methyltransferase</keyword>
<accession>A0A2N9M3J0</accession>
<dbReference type="AlphaFoldDB" id="A0A2N9M3J0"/>
<reference evidence="2" key="1">
    <citation type="submission" date="2018-02" db="EMBL/GenBank/DDBJ databases">
        <authorList>
            <person name="Hausmann B."/>
        </authorList>
    </citation>
    <scope>NUCLEOTIDE SEQUENCE [LARGE SCALE GENOMIC DNA]</scope>
    <source>
        <strain evidence="2">Peat soil MAG SbA5</strain>
    </source>
</reference>
<dbReference type="SUPFAM" id="SSF53335">
    <property type="entry name" value="S-adenosyl-L-methionine-dependent methyltransferases"/>
    <property type="match status" value="1"/>
</dbReference>